<dbReference type="Pfam" id="PF00583">
    <property type="entry name" value="Acetyltransf_1"/>
    <property type="match status" value="1"/>
</dbReference>
<dbReference type="GO" id="GO:0016747">
    <property type="term" value="F:acyltransferase activity, transferring groups other than amino-acyl groups"/>
    <property type="evidence" value="ECO:0007669"/>
    <property type="project" value="InterPro"/>
</dbReference>
<dbReference type="PANTHER" id="PTHR43877">
    <property type="entry name" value="AMINOALKYLPHOSPHONATE N-ACETYLTRANSFERASE-RELATED-RELATED"/>
    <property type="match status" value="1"/>
</dbReference>
<dbReference type="InterPro" id="IPR050832">
    <property type="entry name" value="Bact_Acetyltransf"/>
</dbReference>
<dbReference type="AlphaFoldDB" id="A0A4Y8PST7"/>
<dbReference type="OrthoDB" id="9796381at2"/>
<evidence type="ECO:0000313" key="4">
    <source>
        <dbReference type="EMBL" id="TFE83545.1"/>
    </source>
</evidence>
<dbReference type="PROSITE" id="PS51186">
    <property type="entry name" value="GNAT"/>
    <property type="match status" value="1"/>
</dbReference>
<evidence type="ECO:0000256" key="1">
    <source>
        <dbReference type="ARBA" id="ARBA00022679"/>
    </source>
</evidence>
<evidence type="ECO:0000256" key="2">
    <source>
        <dbReference type="ARBA" id="ARBA00023315"/>
    </source>
</evidence>
<dbReference type="SUPFAM" id="SSF55729">
    <property type="entry name" value="Acyl-CoA N-acyltransferases (Nat)"/>
    <property type="match status" value="1"/>
</dbReference>
<dbReference type="InterPro" id="IPR016181">
    <property type="entry name" value="Acyl_CoA_acyltransferase"/>
</dbReference>
<dbReference type="CDD" id="cd04301">
    <property type="entry name" value="NAT_SF"/>
    <property type="match status" value="1"/>
</dbReference>
<protein>
    <recommendedName>
        <fullName evidence="3">N-acetyltransferase domain-containing protein</fullName>
    </recommendedName>
</protein>
<accession>A0A4Y8PST7</accession>
<dbReference type="Gene3D" id="3.40.630.30">
    <property type="match status" value="1"/>
</dbReference>
<dbReference type="EMBL" id="MYFO01000047">
    <property type="protein sequence ID" value="TFE83545.1"/>
    <property type="molecule type" value="Genomic_DNA"/>
</dbReference>
<keyword evidence="5" id="KW-1185">Reference proteome</keyword>
<evidence type="ECO:0000313" key="5">
    <source>
        <dbReference type="Proteomes" id="UP000298246"/>
    </source>
</evidence>
<dbReference type="PANTHER" id="PTHR43877:SF5">
    <property type="entry name" value="BLL8307 PROTEIN"/>
    <property type="match status" value="1"/>
</dbReference>
<organism evidence="4 5">
    <name type="scientific">Paenibacillus athensensis</name>
    <dbReference type="NCBI Taxonomy" id="1967502"/>
    <lineage>
        <taxon>Bacteria</taxon>
        <taxon>Bacillati</taxon>
        <taxon>Bacillota</taxon>
        <taxon>Bacilli</taxon>
        <taxon>Bacillales</taxon>
        <taxon>Paenibacillaceae</taxon>
        <taxon>Paenibacillus</taxon>
    </lineage>
</organism>
<dbReference type="Proteomes" id="UP000298246">
    <property type="component" value="Unassembled WGS sequence"/>
</dbReference>
<dbReference type="InterPro" id="IPR000182">
    <property type="entry name" value="GNAT_dom"/>
</dbReference>
<feature type="domain" description="N-acetyltransferase" evidence="3">
    <location>
        <begin position="2"/>
        <end position="153"/>
    </location>
</feature>
<reference evidence="4 5" key="1">
    <citation type="submission" date="2017-03" db="EMBL/GenBank/DDBJ databases">
        <title>Isolation of Levoglucosan Utilizing Bacteria.</title>
        <authorList>
            <person name="Arya A.S."/>
        </authorList>
    </citation>
    <scope>NUCLEOTIDE SEQUENCE [LARGE SCALE GENOMIC DNA]</scope>
    <source>
        <strain evidence="4 5">MEC069</strain>
    </source>
</reference>
<keyword evidence="2" id="KW-0012">Acyltransferase</keyword>
<dbReference type="RefSeq" id="WP_134757106.1">
    <property type="nucleotide sequence ID" value="NZ_MYFO02000009.1"/>
</dbReference>
<evidence type="ECO:0000259" key="3">
    <source>
        <dbReference type="PROSITE" id="PS51186"/>
    </source>
</evidence>
<sequence>MIHIRRYSTVDHDDVWRVHLLVIAEAGVEPTHKHYHDILNIDEEYLKPGGEFLVGTGENGTVFAIGGLKLLGDGRAEIKRLRVHPDYQKLGYGQMILSRLEERARELGIRQLYLDTLVNQYGAQKLFQNNGYAPKGPAQIDGFDVLIYEKPLQ</sequence>
<gene>
    <name evidence="4" type="ORF">B5M42_22740</name>
</gene>
<keyword evidence="1" id="KW-0808">Transferase</keyword>
<proteinExistence type="predicted"/>
<comment type="caution">
    <text evidence="4">The sequence shown here is derived from an EMBL/GenBank/DDBJ whole genome shotgun (WGS) entry which is preliminary data.</text>
</comment>
<name>A0A4Y8PST7_9BACL</name>